<evidence type="ECO:0000313" key="1">
    <source>
        <dbReference type="EMBL" id="CDP91835.1"/>
    </source>
</evidence>
<gene>
    <name evidence="1" type="primary">Bm217</name>
    <name evidence="1" type="ORF">BM_Bm217</name>
</gene>
<accession>A0A1I9G084</accession>
<proteinExistence type="predicted"/>
<organism evidence="1">
    <name type="scientific">Brugia malayi</name>
    <name type="common">Filarial nematode worm</name>
    <dbReference type="NCBI Taxonomy" id="6279"/>
    <lineage>
        <taxon>Eukaryota</taxon>
        <taxon>Metazoa</taxon>
        <taxon>Ecdysozoa</taxon>
        <taxon>Nematoda</taxon>
        <taxon>Chromadorea</taxon>
        <taxon>Rhabditida</taxon>
        <taxon>Spirurina</taxon>
        <taxon>Spiruromorpha</taxon>
        <taxon>Filarioidea</taxon>
        <taxon>Onchocercidae</taxon>
        <taxon>Brugia</taxon>
    </lineage>
</organism>
<reference evidence="1" key="2">
    <citation type="submission" date="2012-12" db="EMBL/GenBank/DDBJ databases">
        <authorList>
            <consortium name="WormBase Consortium"/>
            <person name="Ghedin E."/>
            <person name="Paulini M."/>
        </authorList>
    </citation>
    <scope>NUCLEOTIDE SEQUENCE</scope>
    <source>
        <strain evidence="1">FR3</strain>
    </source>
</reference>
<protein>
    <submittedName>
        <fullName evidence="1">Bm217</fullName>
    </submittedName>
</protein>
<sequence>MNKSDGIIKCMKLIALELLDSSNFTTTIIRKWSS</sequence>
<dbReference type="EMBL" id="LN856609">
    <property type="protein sequence ID" value="CDP91835.1"/>
    <property type="molecule type" value="Genomic_DNA"/>
</dbReference>
<dbReference type="AlphaFoldDB" id="A0A1I9G084"/>
<reference evidence="1" key="1">
    <citation type="journal article" date="2007" name="Science">
        <title>Draft genome of the filarial nematode parasite Brugia malayi.</title>
        <authorList>
            <person name="Ghedin E."/>
            <person name="Wang S."/>
            <person name="Spiro D."/>
            <person name="Caler E."/>
            <person name="Zhao Q."/>
            <person name="Crabtree J."/>
            <person name="Allen J.E."/>
            <person name="Delcher A.L."/>
            <person name="Guiliano D.B."/>
            <person name="Miranda-Saavedra D."/>
            <person name="Angiuoli S.V."/>
            <person name="Creasy T."/>
            <person name="Amedeo P."/>
            <person name="Haas B."/>
            <person name="El-Sayed N.M."/>
            <person name="Wortman J.R."/>
            <person name="Feldblyum T."/>
            <person name="Tallon L."/>
            <person name="Schatz M."/>
            <person name="Shumway M."/>
            <person name="Koo H."/>
            <person name="Salzberg S.L."/>
            <person name="Schobel S."/>
            <person name="Pertea M."/>
            <person name="Pop M."/>
            <person name="White O."/>
            <person name="Barton G.J."/>
            <person name="Carlow C.K."/>
            <person name="Crawford M.J."/>
            <person name="Daub J."/>
            <person name="Dimmic M.W."/>
            <person name="Estes C.F."/>
            <person name="Foster J.M."/>
            <person name="Ganatra M."/>
            <person name="Gregory W.F."/>
            <person name="Johnson N.M."/>
            <person name="Jin J."/>
            <person name="Komuniecki R."/>
            <person name="Korf I."/>
            <person name="Kumar S."/>
            <person name="Laney S."/>
            <person name="Li B.W."/>
            <person name="Li W."/>
            <person name="Lindblom T.H."/>
            <person name="Lustigman S."/>
            <person name="Ma D."/>
            <person name="Maina C.V."/>
            <person name="Martin D.M."/>
            <person name="McCarter J.P."/>
            <person name="McReynolds L."/>
            <person name="Mitreva M."/>
            <person name="Nutman T.B."/>
            <person name="Parkinson J."/>
            <person name="Peregrin-Alvarez J.M."/>
            <person name="Poole C."/>
            <person name="Ren Q."/>
            <person name="Saunders L."/>
            <person name="Sluder A.E."/>
            <person name="Smith K."/>
            <person name="Stanke M."/>
            <person name="Unnasch T.R."/>
            <person name="Ware J."/>
            <person name="Wei A.D."/>
            <person name="Weil G."/>
            <person name="Williams D.J."/>
            <person name="Zhang Y."/>
            <person name="Williams S.A."/>
            <person name="Fraser-Liggett C."/>
            <person name="Slatko B."/>
            <person name="Blaxter M.L."/>
            <person name="Scott A.L."/>
        </authorList>
    </citation>
    <scope>NUCLEOTIDE SEQUENCE</scope>
    <source>
        <strain evidence="1">FR3</strain>
    </source>
</reference>
<name>A0A1I9G084_BRUMA</name>